<feature type="signal peptide" evidence="2">
    <location>
        <begin position="1"/>
        <end position="22"/>
    </location>
</feature>
<feature type="compositionally biased region" description="Polar residues" evidence="1">
    <location>
        <begin position="317"/>
        <end position="348"/>
    </location>
</feature>
<feature type="compositionally biased region" description="Low complexity" evidence="1">
    <location>
        <begin position="353"/>
        <end position="372"/>
    </location>
</feature>
<evidence type="ECO:0000256" key="1">
    <source>
        <dbReference type="SAM" id="MobiDB-lite"/>
    </source>
</evidence>
<feature type="compositionally biased region" description="Low complexity" evidence="1">
    <location>
        <begin position="403"/>
        <end position="419"/>
    </location>
</feature>
<evidence type="ECO:0000313" key="4">
    <source>
        <dbReference type="Proteomes" id="UP000614601"/>
    </source>
</evidence>
<dbReference type="EMBL" id="CAJFCW020000002">
    <property type="protein sequence ID" value="CAG9091221.1"/>
    <property type="molecule type" value="Genomic_DNA"/>
</dbReference>
<dbReference type="AlphaFoldDB" id="A0A811K5L1"/>
<dbReference type="Proteomes" id="UP000783686">
    <property type="component" value="Unassembled WGS sequence"/>
</dbReference>
<keyword evidence="4" id="KW-1185">Reference proteome</keyword>
<keyword evidence="2" id="KW-0732">Signal</keyword>
<feature type="compositionally biased region" description="Polar residues" evidence="1">
    <location>
        <begin position="373"/>
        <end position="402"/>
    </location>
</feature>
<reference evidence="3" key="1">
    <citation type="submission" date="2020-09" db="EMBL/GenBank/DDBJ databases">
        <authorList>
            <person name="Kikuchi T."/>
        </authorList>
    </citation>
    <scope>NUCLEOTIDE SEQUENCE</scope>
    <source>
        <strain evidence="3">SH1</strain>
    </source>
</reference>
<evidence type="ECO:0000313" key="3">
    <source>
        <dbReference type="EMBL" id="CAD5210379.1"/>
    </source>
</evidence>
<feature type="chain" id="PRO_5036408244" evidence="2">
    <location>
        <begin position="23"/>
        <end position="520"/>
    </location>
</feature>
<organism evidence="3 4">
    <name type="scientific">Bursaphelenchus okinawaensis</name>
    <dbReference type="NCBI Taxonomy" id="465554"/>
    <lineage>
        <taxon>Eukaryota</taxon>
        <taxon>Metazoa</taxon>
        <taxon>Ecdysozoa</taxon>
        <taxon>Nematoda</taxon>
        <taxon>Chromadorea</taxon>
        <taxon>Rhabditida</taxon>
        <taxon>Tylenchina</taxon>
        <taxon>Tylenchomorpha</taxon>
        <taxon>Aphelenchoidea</taxon>
        <taxon>Aphelenchoididae</taxon>
        <taxon>Bursaphelenchus</taxon>
    </lineage>
</organism>
<gene>
    <name evidence="3" type="ORF">BOKJ2_LOCUS3158</name>
</gene>
<accession>A0A811K5L1</accession>
<sequence>MLLNVALQLVIATTTSLRLVWADYEPASYDPINIPLAPYNVKLYCKSGKVESYPNMTKIRPSKCPTASTSCGYFELKYPTNKTTGILDCVDSSVFISEQDEELGGGMNFNRLCSHKPMCHLIPTVHFNKQFLRYLARNHDVLDIPSVIKFCCYLNHVLLNKLIISGQKTLPSVNSTPVNCNSKKCDEGAIGCLTHTKTVRIDKDNHIYDYFDVKPVEIVWEEEMTDDDNYESIPLITSELPRQTTYCVYPHLNNELYRYCLMIYNEKLTDNCYVHNGHTVCCCFVGPNDTTCKLKHIEFPPPTTTEPTTTLIIPTESANESSTTNIPYKASKSSRMTILTTQTPSSYDNMPYSFNNSSSDQKNDSKANNSSSRQANLDNISKSTINDSTISIEPSRSSIVPQTSINSSTTTKSQSTSSSPLRVDAIEGALIPEDKALSSTRRPINNSTRKRPLLSTSYRKPRCRKKYVHEPRFKSKDDRSTIKVIWKCSDNDEDEASGTIGYTTLTGILHFTSLFIIITL</sequence>
<dbReference type="EMBL" id="CAJFDH010000002">
    <property type="protein sequence ID" value="CAD5210379.1"/>
    <property type="molecule type" value="Genomic_DNA"/>
</dbReference>
<protein>
    <submittedName>
        <fullName evidence="3">Uncharacterized protein</fullName>
    </submittedName>
</protein>
<dbReference type="OrthoDB" id="5841843at2759"/>
<evidence type="ECO:0000256" key="2">
    <source>
        <dbReference type="SAM" id="SignalP"/>
    </source>
</evidence>
<feature type="region of interest" description="Disordered" evidence="1">
    <location>
        <begin position="315"/>
        <end position="421"/>
    </location>
</feature>
<comment type="caution">
    <text evidence="3">The sequence shown here is derived from an EMBL/GenBank/DDBJ whole genome shotgun (WGS) entry which is preliminary data.</text>
</comment>
<name>A0A811K5L1_9BILA</name>
<dbReference type="Proteomes" id="UP000614601">
    <property type="component" value="Unassembled WGS sequence"/>
</dbReference>
<proteinExistence type="predicted"/>